<comment type="caution">
    <text evidence="3">The sequence shown here is derived from an EMBL/GenBank/DDBJ whole genome shotgun (WGS) entry which is preliminary data.</text>
</comment>
<sequence length="66" mass="7037">MKLTVSPPPSALIMTTPLLLTNFMLPMSMPMEKLRSQRTSGSSRGHHIGGEGRGFGVGTVKIGIID</sequence>
<gene>
    <name evidence="3" type="ORF">OIU84_019741</name>
</gene>
<feature type="transmembrane region" description="Helical" evidence="2">
    <location>
        <begin position="12"/>
        <end position="29"/>
    </location>
</feature>
<name>A0AAD6L1V8_9ROSI</name>
<organism evidence="3 4">
    <name type="scientific">Salix udensis</name>
    <dbReference type="NCBI Taxonomy" id="889485"/>
    <lineage>
        <taxon>Eukaryota</taxon>
        <taxon>Viridiplantae</taxon>
        <taxon>Streptophyta</taxon>
        <taxon>Embryophyta</taxon>
        <taxon>Tracheophyta</taxon>
        <taxon>Spermatophyta</taxon>
        <taxon>Magnoliopsida</taxon>
        <taxon>eudicotyledons</taxon>
        <taxon>Gunneridae</taxon>
        <taxon>Pentapetalae</taxon>
        <taxon>rosids</taxon>
        <taxon>fabids</taxon>
        <taxon>Malpighiales</taxon>
        <taxon>Salicaceae</taxon>
        <taxon>Saliceae</taxon>
        <taxon>Salix</taxon>
    </lineage>
</organism>
<keyword evidence="4" id="KW-1185">Reference proteome</keyword>
<dbReference type="EMBL" id="JAPFFJ010000003">
    <property type="protein sequence ID" value="KAJ6432562.1"/>
    <property type="molecule type" value="Genomic_DNA"/>
</dbReference>
<protein>
    <submittedName>
        <fullName evidence="3">Uncharacterized protein</fullName>
    </submittedName>
</protein>
<keyword evidence="2" id="KW-0812">Transmembrane</keyword>
<reference evidence="3 4" key="1">
    <citation type="journal article" date="2023" name="Int. J. Mol. Sci.">
        <title>De Novo Assembly and Annotation of 11 Diverse Shrub Willow (Salix) Genomes Reveals Novel Gene Organization in Sex-Linked Regions.</title>
        <authorList>
            <person name="Hyden B."/>
            <person name="Feng K."/>
            <person name="Yates T.B."/>
            <person name="Jawdy S."/>
            <person name="Cereghino C."/>
            <person name="Smart L.B."/>
            <person name="Muchero W."/>
        </authorList>
    </citation>
    <scope>NUCLEOTIDE SEQUENCE [LARGE SCALE GENOMIC DNA]</scope>
    <source>
        <tissue evidence="3">Shoot tip</tissue>
    </source>
</reference>
<keyword evidence="2" id="KW-1133">Transmembrane helix</keyword>
<dbReference type="AlphaFoldDB" id="A0AAD6L1V8"/>
<proteinExistence type="predicted"/>
<keyword evidence="2" id="KW-0472">Membrane</keyword>
<feature type="region of interest" description="Disordered" evidence="1">
    <location>
        <begin position="33"/>
        <end position="52"/>
    </location>
</feature>
<evidence type="ECO:0000313" key="3">
    <source>
        <dbReference type="EMBL" id="KAJ6432562.1"/>
    </source>
</evidence>
<dbReference type="Proteomes" id="UP001162972">
    <property type="component" value="Chromosome 10"/>
</dbReference>
<evidence type="ECO:0000256" key="1">
    <source>
        <dbReference type="SAM" id="MobiDB-lite"/>
    </source>
</evidence>
<accession>A0AAD6L1V8</accession>
<evidence type="ECO:0000256" key="2">
    <source>
        <dbReference type="SAM" id="Phobius"/>
    </source>
</evidence>
<evidence type="ECO:0000313" key="4">
    <source>
        <dbReference type="Proteomes" id="UP001162972"/>
    </source>
</evidence>